<evidence type="ECO:0000313" key="5">
    <source>
        <dbReference type="Proteomes" id="UP001151699"/>
    </source>
</evidence>
<evidence type="ECO:0000313" key="4">
    <source>
        <dbReference type="EMBL" id="KAJ6645483.1"/>
    </source>
</evidence>
<dbReference type="Proteomes" id="UP001151699">
    <property type="component" value="Chromosome A"/>
</dbReference>
<dbReference type="SUPFAM" id="SSF50494">
    <property type="entry name" value="Trypsin-like serine proteases"/>
    <property type="match status" value="1"/>
</dbReference>
<accession>A0A9Q0N804</accession>
<evidence type="ECO:0000256" key="2">
    <source>
        <dbReference type="SAM" id="SignalP"/>
    </source>
</evidence>
<feature type="chain" id="PRO_5040427614" evidence="2">
    <location>
        <begin position="20"/>
        <end position="257"/>
    </location>
</feature>
<dbReference type="InterPro" id="IPR051333">
    <property type="entry name" value="CLIP_Serine_Protease"/>
</dbReference>
<evidence type="ECO:0000256" key="1">
    <source>
        <dbReference type="ARBA" id="ARBA00024195"/>
    </source>
</evidence>
<comment type="caution">
    <text evidence="4">The sequence shown here is derived from an EMBL/GenBank/DDBJ whole genome shotgun (WGS) entry which is preliminary data.</text>
</comment>
<organism evidence="4 5">
    <name type="scientific">Pseudolycoriella hygida</name>
    <dbReference type="NCBI Taxonomy" id="35572"/>
    <lineage>
        <taxon>Eukaryota</taxon>
        <taxon>Metazoa</taxon>
        <taxon>Ecdysozoa</taxon>
        <taxon>Arthropoda</taxon>
        <taxon>Hexapoda</taxon>
        <taxon>Insecta</taxon>
        <taxon>Pterygota</taxon>
        <taxon>Neoptera</taxon>
        <taxon>Endopterygota</taxon>
        <taxon>Diptera</taxon>
        <taxon>Nematocera</taxon>
        <taxon>Sciaroidea</taxon>
        <taxon>Sciaridae</taxon>
        <taxon>Pseudolycoriella</taxon>
    </lineage>
</organism>
<name>A0A9Q0N804_9DIPT</name>
<dbReference type="GO" id="GO:0004252">
    <property type="term" value="F:serine-type endopeptidase activity"/>
    <property type="evidence" value="ECO:0007669"/>
    <property type="project" value="InterPro"/>
</dbReference>
<proteinExistence type="inferred from homology"/>
<comment type="similarity">
    <text evidence="1">Belongs to the peptidase S1 family. CLIP subfamily.</text>
</comment>
<dbReference type="InterPro" id="IPR043504">
    <property type="entry name" value="Peptidase_S1_PA_chymotrypsin"/>
</dbReference>
<dbReference type="EMBL" id="WJQU01000001">
    <property type="protein sequence ID" value="KAJ6645483.1"/>
    <property type="molecule type" value="Genomic_DNA"/>
</dbReference>
<dbReference type="InterPro" id="IPR001254">
    <property type="entry name" value="Trypsin_dom"/>
</dbReference>
<dbReference type="OrthoDB" id="7779678at2759"/>
<dbReference type="InterPro" id="IPR009003">
    <property type="entry name" value="Peptidase_S1_PA"/>
</dbReference>
<dbReference type="PROSITE" id="PS50240">
    <property type="entry name" value="TRYPSIN_DOM"/>
    <property type="match status" value="1"/>
</dbReference>
<protein>
    <submittedName>
        <fullName evidence="4">Haptoglobin</fullName>
    </submittedName>
</protein>
<reference evidence="4" key="1">
    <citation type="submission" date="2022-07" db="EMBL/GenBank/DDBJ databases">
        <authorList>
            <person name="Trinca V."/>
            <person name="Uliana J.V.C."/>
            <person name="Torres T.T."/>
            <person name="Ward R.J."/>
            <person name="Monesi N."/>
        </authorList>
    </citation>
    <scope>NUCLEOTIDE SEQUENCE</scope>
    <source>
        <strain evidence="4">HSMRA1968</strain>
        <tissue evidence="4">Whole embryos</tissue>
    </source>
</reference>
<sequence length="257" mass="28061">MRNILFGIVCAFLVGVTYSRNFNGRVVNGTPIDYKPYYAFVESIGSNVTTGSGTFITRRHVLTSASMIRGYVQWIIGYGSVNFTDLIRLTSNIALMHNNVQTIFWPNRNDIGIILLQNDVTSALVEPVALPVTEVPLPRDNEEGIVVGFTFSNETGLPDENSVMHGAYLQTIIGTRCSSGHITSPLVNAFCASDPYYSSNSCSGSVGSGFVVRSRGTDLLVGILNTFNPLCRIADVTTYITIQSFLPWIRAIIGDDL</sequence>
<dbReference type="GO" id="GO:0006508">
    <property type="term" value="P:proteolysis"/>
    <property type="evidence" value="ECO:0007669"/>
    <property type="project" value="InterPro"/>
</dbReference>
<dbReference type="SMART" id="SM00020">
    <property type="entry name" value="Tryp_SPc"/>
    <property type="match status" value="1"/>
</dbReference>
<feature type="domain" description="Peptidase S1" evidence="3">
    <location>
        <begin position="26"/>
        <end position="254"/>
    </location>
</feature>
<feature type="signal peptide" evidence="2">
    <location>
        <begin position="1"/>
        <end position="19"/>
    </location>
</feature>
<keyword evidence="2" id="KW-0732">Signal</keyword>
<dbReference type="Gene3D" id="2.40.10.10">
    <property type="entry name" value="Trypsin-like serine proteases"/>
    <property type="match status" value="1"/>
</dbReference>
<evidence type="ECO:0000259" key="3">
    <source>
        <dbReference type="PROSITE" id="PS50240"/>
    </source>
</evidence>
<dbReference type="AlphaFoldDB" id="A0A9Q0N804"/>
<gene>
    <name evidence="4" type="primary">HP</name>
    <name evidence="4" type="ORF">Bhyg_00689</name>
</gene>
<keyword evidence="5" id="KW-1185">Reference proteome</keyword>
<dbReference type="PANTHER" id="PTHR24260">
    <property type="match status" value="1"/>
</dbReference>
<dbReference type="PANTHER" id="PTHR24260:SF136">
    <property type="entry name" value="GH08193P-RELATED"/>
    <property type="match status" value="1"/>
</dbReference>
<dbReference type="Pfam" id="PF00089">
    <property type="entry name" value="Trypsin"/>
    <property type="match status" value="1"/>
</dbReference>